<organism evidence="2 3">
    <name type="scientific">Bombardia bombarda</name>
    <dbReference type="NCBI Taxonomy" id="252184"/>
    <lineage>
        <taxon>Eukaryota</taxon>
        <taxon>Fungi</taxon>
        <taxon>Dikarya</taxon>
        <taxon>Ascomycota</taxon>
        <taxon>Pezizomycotina</taxon>
        <taxon>Sordariomycetes</taxon>
        <taxon>Sordariomycetidae</taxon>
        <taxon>Sordariales</taxon>
        <taxon>Lasiosphaeriaceae</taxon>
        <taxon>Bombardia</taxon>
    </lineage>
</organism>
<accession>A0AA39WMV4</accession>
<gene>
    <name evidence="2" type="ORF">B0T17DRAFT_464697</name>
</gene>
<proteinExistence type="predicted"/>
<evidence type="ECO:0000313" key="2">
    <source>
        <dbReference type="EMBL" id="KAK0618267.1"/>
    </source>
</evidence>
<feature type="chain" id="PRO_5041299481" evidence="1">
    <location>
        <begin position="18"/>
        <end position="186"/>
    </location>
</feature>
<evidence type="ECO:0000313" key="3">
    <source>
        <dbReference type="Proteomes" id="UP001174934"/>
    </source>
</evidence>
<keyword evidence="3" id="KW-1185">Reference proteome</keyword>
<feature type="signal peptide" evidence="1">
    <location>
        <begin position="1"/>
        <end position="17"/>
    </location>
</feature>
<sequence>MKWQTLTLGFFATTGLASPINTEARDVAAQNLYSLRLSSSTRSLDGKYLGVNGTLVGVYKKSTALRFYPVTNKETSMVELHTYPVGVVDHALALIGSESQGLLDLSDVVNPDSFTTPKGTKCDWKSFHLASSGDSVNTLTYGGAGKNGRWVAFPSGNGAEWTVKWKDSNAMTLQTYMPVAIVYEAV</sequence>
<protein>
    <submittedName>
        <fullName evidence="2">Uncharacterized protein</fullName>
    </submittedName>
</protein>
<evidence type="ECO:0000256" key="1">
    <source>
        <dbReference type="SAM" id="SignalP"/>
    </source>
</evidence>
<reference evidence="2" key="1">
    <citation type="submission" date="2023-06" db="EMBL/GenBank/DDBJ databases">
        <title>Genome-scale phylogeny and comparative genomics of the fungal order Sordariales.</title>
        <authorList>
            <consortium name="Lawrence Berkeley National Laboratory"/>
            <person name="Hensen N."/>
            <person name="Bonometti L."/>
            <person name="Westerberg I."/>
            <person name="Brannstrom I.O."/>
            <person name="Guillou S."/>
            <person name="Cros-Aarteil S."/>
            <person name="Calhoun S."/>
            <person name="Haridas S."/>
            <person name="Kuo A."/>
            <person name="Mondo S."/>
            <person name="Pangilinan J."/>
            <person name="Riley R."/>
            <person name="LaButti K."/>
            <person name="Andreopoulos B."/>
            <person name="Lipzen A."/>
            <person name="Chen C."/>
            <person name="Yanf M."/>
            <person name="Daum C."/>
            <person name="Ng V."/>
            <person name="Clum A."/>
            <person name="Steindorff A."/>
            <person name="Ohm R."/>
            <person name="Martin F."/>
            <person name="Silar P."/>
            <person name="Natvig D."/>
            <person name="Lalanne C."/>
            <person name="Gautier V."/>
            <person name="Ament-velasquez S.L."/>
            <person name="Kruys A."/>
            <person name="Hutchinson M.I."/>
            <person name="Powell A.J."/>
            <person name="Barry K."/>
            <person name="Miller A.N."/>
            <person name="Grigoriev I.V."/>
            <person name="Debuchy R."/>
            <person name="Gladieux P."/>
            <person name="Thoren M.H."/>
            <person name="Johannesson H."/>
        </authorList>
    </citation>
    <scope>NUCLEOTIDE SEQUENCE</scope>
    <source>
        <strain evidence="2">SMH3391-2</strain>
    </source>
</reference>
<name>A0AA39WMV4_9PEZI</name>
<comment type="caution">
    <text evidence="2">The sequence shown here is derived from an EMBL/GenBank/DDBJ whole genome shotgun (WGS) entry which is preliminary data.</text>
</comment>
<feature type="non-terminal residue" evidence="2">
    <location>
        <position position="186"/>
    </location>
</feature>
<dbReference type="AlphaFoldDB" id="A0AA39WMV4"/>
<dbReference type="Proteomes" id="UP001174934">
    <property type="component" value="Unassembled WGS sequence"/>
</dbReference>
<keyword evidence="1" id="KW-0732">Signal</keyword>
<dbReference type="EMBL" id="JAULSR010000005">
    <property type="protein sequence ID" value="KAK0618267.1"/>
    <property type="molecule type" value="Genomic_DNA"/>
</dbReference>